<evidence type="ECO:0000313" key="2">
    <source>
        <dbReference type="EMBL" id="GAA4772163.1"/>
    </source>
</evidence>
<name>A0ABP9A293_9PSEU</name>
<dbReference type="Gene3D" id="3.90.550.10">
    <property type="entry name" value="Spore Coat Polysaccharide Biosynthesis Protein SpsA, Chain A"/>
    <property type="match status" value="1"/>
</dbReference>
<proteinExistence type="predicted"/>
<dbReference type="InterPro" id="IPR029044">
    <property type="entry name" value="Nucleotide-diphossugar_trans"/>
</dbReference>
<evidence type="ECO:0000259" key="1">
    <source>
        <dbReference type="Pfam" id="PF00535"/>
    </source>
</evidence>
<comment type="caution">
    <text evidence="2">The sequence shown here is derived from an EMBL/GenBank/DDBJ whole genome shotgun (WGS) entry which is preliminary data.</text>
</comment>
<dbReference type="EMBL" id="BAABHO010000001">
    <property type="protein sequence ID" value="GAA4772163.1"/>
    <property type="molecule type" value="Genomic_DNA"/>
</dbReference>
<dbReference type="Pfam" id="PF00535">
    <property type="entry name" value="Glycos_transf_2"/>
    <property type="match status" value="1"/>
</dbReference>
<organism evidence="2 3">
    <name type="scientific">Actinomycetospora chlora</name>
    <dbReference type="NCBI Taxonomy" id="663608"/>
    <lineage>
        <taxon>Bacteria</taxon>
        <taxon>Bacillati</taxon>
        <taxon>Actinomycetota</taxon>
        <taxon>Actinomycetes</taxon>
        <taxon>Pseudonocardiales</taxon>
        <taxon>Pseudonocardiaceae</taxon>
        <taxon>Actinomycetospora</taxon>
    </lineage>
</organism>
<feature type="domain" description="Glycosyltransferase 2-like" evidence="1">
    <location>
        <begin position="30"/>
        <end position="145"/>
    </location>
</feature>
<dbReference type="CDD" id="cd00761">
    <property type="entry name" value="Glyco_tranf_GTA_type"/>
    <property type="match status" value="1"/>
</dbReference>
<dbReference type="SUPFAM" id="SSF53448">
    <property type="entry name" value="Nucleotide-diphospho-sugar transferases"/>
    <property type="match status" value="1"/>
</dbReference>
<protein>
    <recommendedName>
        <fullName evidence="1">Glycosyltransferase 2-like domain-containing protein</fullName>
    </recommendedName>
</protein>
<reference evidence="3" key="1">
    <citation type="journal article" date="2019" name="Int. J. Syst. Evol. Microbiol.">
        <title>The Global Catalogue of Microorganisms (GCM) 10K type strain sequencing project: providing services to taxonomists for standard genome sequencing and annotation.</title>
        <authorList>
            <consortium name="The Broad Institute Genomics Platform"/>
            <consortium name="The Broad Institute Genome Sequencing Center for Infectious Disease"/>
            <person name="Wu L."/>
            <person name="Ma J."/>
        </authorList>
    </citation>
    <scope>NUCLEOTIDE SEQUENCE [LARGE SCALE GENOMIC DNA]</scope>
    <source>
        <strain evidence="3">JCM 17979</strain>
    </source>
</reference>
<accession>A0ABP9A293</accession>
<sequence length="361" mass="40060">MRGTGESVIQMSTPQESSTVHAVAAQPAFSFLTTAYRTADTLPRTIRSVLDQTRTDWELVIVDNGFDDEIAAVVEPYLADPRIRFVRQENAGAAGGTMAAASRATGRYLVPLNSDDAVTPEFCARTGDLLDDDPGIAAVTTDAFQFIDPGERVMTNSYLKDAGIRSVPDPEKPVRLEDVIDGPSPYYTAAIRREMWDALGGLHSDTPLVDDLDFWLRALVAGYDVRMLAQRLGRFRMQSGSVSRPDEPERIEQFEGQRERALTKAAATSEDPEVLAALDRVLRRLRYGQAIRRARLAFRRGDIDDARTHAARAWAQRRTVRVAAIKAGLTLSPRLLGAVHPLKQRLYDRLDTVRKLGLRRG</sequence>
<dbReference type="InterPro" id="IPR001173">
    <property type="entry name" value="Glyco_trans_2-like"/>
</dbReference>
<evidence type="ECO:0000313" key="3">
    <source>
        <dbReference type="Proteomes" id="UP001500928"/>
    </source>
</evidence>
<keyword evidence="3" id="KW-1185">Reference proteome</keyword>
<dbReference type="PANTHER" id="PTHR43685:SF2">
    <property type="entry name" value="GLYCOSYLTRANSFERASE 2-LIKE DOMAIN-CONTAINING PROTEIN"/>
    <property type="match status" value="1"/>
</dbReference>
<gene>
    <name evidence="2" type="ORF">GCM10023200_00590</name>
</gene>
<dbReference type="PANTHER" id="PTHR43685">
    <property type="entry name" value="GLYCOSYLTRANSFERASE"/>
    <property type="match status" value="1"/>
</dbReference>
<dbReference type="Proteomes" id="UP001500928">
    <property type="component" value="Unassembled WGS sequence"/>
</dbReference>
<dbReference type="InterPro" id="IPR050834">
    <property type="entry name" value="Glycosyltransf_2"/>
</dbReference>